<evidence type="ECO:0000256" key="1">
    <source>
        <dbReference type="SAM" id="SignalP"/>
    </source>
</evidence>
<evidence type="ECO:0000313" key="2">
    <source>
        <dbReference type="EMBL" id="KAL3803832.1"/>
    </source>
</evidence>
<feature type="signal peptide" evidence="1">
    <location>
        <begin position="1"/>
        <end position="18"/>
    </location>
</feature>
<sequence length="234" mass="26309">MCLAALSALLAALAPANAFTYVNSGRATCSHQHRTHRVANSQQLSMTKTTLTDETTWRLRLLLNDLTTAQGQKLNGQLFVIEGSFIEEEGYEPPQGIFQPSKDVSRTEDDIISLEISKSRWTLSEDPNDKKDGLWIWGLFKEPLYPFMLLQLETKEFKLSSSQNSERNDANNSTDSIPPLKLYAQISHIRNENVGVELKTANLNVRVLERVQLPGASVDLYEEEKVGQVSFQPL</sequence>
<evidence type="ECO:0000313" key="3">
    <source>
        <dbReference type="Proteomes" id="UP001516023"/>
    </source>
</evidence>
<proteinExistence type="predicted"/>
<gene>
    <name evidence="2" type="ORF">HJC23_003994</name>
</gene>
<protein>
    <submittedName>
        <fullName evidence="2">Uncharacterized protein</fullName>
    </submittedName>
</protein>
<dbReference type="EMBL" id="JABMIG020000011">
    <property type="protein sequence ID" value="KAL3803832.1"/>
    <property type="molecule type" value="Genomic_DNA"/>
</dbReference>
<organism evidence="2 3">
    <name type="scientific">Cyclotella cryptica</name>
    <dbReference type="NCBI Taxonomy" id="29204"/>
    <lineage>
        <taxon>Eukaryota</taxon>
        <taxon>Sar</taxon>
        <taxon>Stramenopiles</taxon>
        <taxon>Ochrophyta</taxon>
        <taxon>Bacillariophyta</taxon>
        <taxon>Coscinodiscophyceae</taxon>
        <taxon>Thalassiosirophycidae</taxon>
        <taxon>Stephanodiscales</taxon>
        <taxon>Stephanodiscaceae</taxon>
        <taxon>Cyclotella</taxon>
    </lineage>
</organism>
<reference evidence="2 3" key="1">
    <citation type="journal article" date="2020" name="G3 (Bethesda)">
        <title>Improved Reference Genome for Cyclotella cryptica CCMP332, a Model for Cell Wall Morphogenesis, Salinity Adaptation, and Lipid Production in Diatoms (Bacillariophyta).</title>
        <authorList>
            <person name="Roberts W.R."/>
            <person name="Downey K.M."/>
            <person name="Ruck E.C."/>
            <person name="Traller J.C."/>
            <person name="Alverson A.J."/>
        </authorList>
    </citation>
    <scope>NUCLEOTIDE SEQUENCE [LARGE SCALE GENOMIC DNA]</scope>
    <source>
        <strain evidence="2 3">CCMP332</strain>
    </source>
</reference>
<comment type="caution">
    <text evidence="2">The sequence shown here is derived from an EMBL/GenBank/DDBJ whole genome shotgun (WGS) entry which is preliminary data.</text>
</comment>
<name>A0ABD3QTK0_9STRA</name>
<dbReference type="Proteomes" id="UP001516023">
    <property type="component" value="Unassembled WGS sequence"/>
</dbReference>
<dbReference type="AlphaFoldDB" id="A0ABD3QTK0"/>
<accession>A0ABD3QTK0</accession>
<keyword evidence="1" id="KW-0732">Signal</keyword>
<keyword evidence="3" id="KW-1185">Reference proteome</keyword>
<feature type="chain" id="PRO_5044824855" evidence="1">
    <location>
        <begin position="19"/>
        <end position="234"/>
    </location>
</feature>